<name>A0AAN6PD07_9PEZI</name>
<feature type="domain" description="Protein kinase" evidence="1">
    <location>
        <begin position="1"/>
        <end position="154"/>
    </location>
</feature>
<dbReference type="AlphaFoldDB" id="A0AAN6PD07"/>
<dbReference type="EMBL" id="MU854423">
    <property type="protein sequence ID" value="KAK4038636.1"/>
    <property type="molecule type" value="Genomic_DNA"/>
</dbReference>
<dbReference type="PANTHER" id="PTHR44167:SF24">
    <property type="entry name" value="SERINE_THREONINE-PROTEIN KINASE CHK2"/>
    <property type="match status" value="1"/>
</dbReference>
<accession>A0AAN6PD07</accession>
<keyword evidence="2" id="KW-0418">Kinase</keyword>
<dbReference type="Pfam" id="PF00069">
    <property type="entry name" value="Pkinase"/>
    <property type="match status" value="1"/>
</dbReference>
<dbReference type="Proteomes" id="UP001303115">
    <property type="component" value="Unassembled WGS sequence"/>
</dbReference>
<dbReference type="PANTHER" id="PTHR44167">
    <property type="entry name" value="OVARIAN-SPECIFIC SERINE/THREONINE-PROTEIN KINASE LOK-RELATED"/>
    <property type="match status" value="1"/>
</dbReference>
<evidence type="ECO:0000259" key="1">
    <source>
        <dbReference type="PROSITE" id="PS50011"/>
    </source>
</evidence>
<proteinExistence type="predicted"/>
<evidence type="ECO:0000313" key="2">
    <source>
        <dbReference type="EMBL" id="KAK4038636.1"/>
    </source>
</evidence>
<dbReference type="InterPro" id="IPR011009">
    <property type="entry name" value="Kinase-like_dom_sf"/>
</dbReference>
<dbReference type="PROSITE" id="PS50011">
    <property type="entry name" value="PROTEIN_KINASE_DOM"/>
    <property type="match status" value="1"/>
</dbReference>
<protein>
    <submittedName>
        <fullName evidence="2">Kinase-like domain-containing protein</fullName>
    </submittedName>
</protein>
<reference evidence="3" key="1">
    <citation type="journal article" date="2023" name="Mol. Phylogenet. Evol.">
        <title>Genome-scale phylogeny and comparative genomics of the fungal order Sordariales.</title>
        <authorList>
            <person name="Hensen N."/>
            <person name="Bonometti L."/>
            <person name="Westerberg I."/>
            <person name="Brannstrom I.O."/>
            <person name="Guillou S."/>
            <person name="Cros-Aarteil S."/>
            <person name="Calhoun S."/>
            <person name="Haridas S."/>
            <person name="Kuo A."/>
            <person name="Mondo S."/>
            <person name="Pangilinan J."/>
            <person name="Riley R."/>
            <person name="LaButti K."/>
            <person name="Andreopoulos B."/>
            <person name="Lipzen A."/>
            <person name="Chen C."/>
            <person name="Yan M."/>
            <person name="Daum C."/>
            <person name="Ng V."/>
            <person name="Clum A."/>
            <person name="Steindorff A."/>
            <person name="Ohm R.A."/>
            <person name="Martin F."/>
            <person name="Silar P."/>
            <person name="Natvig D.O."/>
            <person name="Lalanne C."/>
            <person name="Gautier V."/>
            <person name="Ament-Velasquez S.L."/>
            <person name="Kruys A."/>
            <person name="Hutchinson M.I."/>
            <person name="Powell A.J."/>
            <person name="Barry K."/>
            <person name="Miller A.N."/>
            <person name="Grigoriev I.V."/>
            <person name="Debuchy R."/>
            <person name="Gladieux P."/>
            <person name="Hiltunen Thoren M."/>
            <person name="Johannesson H."/>
        </authorList>
    </citation>
    <scope>NUCLEOTIDE SEQUENCE [LARGE SCALE GENOMIC DNA]</scope>
    <source>
        <strain evidence="3">CBS 284.82</strain>
    </source>
</reference>
<dbReference type="GO" id="GO:0005634">
    <property type="term" value="C:nucleus"/>
    <property type="evidence" value="ECO:0007669"/>
    <property type="project" value="TreeGrafter"/>
</dbReference>
<keyword evidence="2" id="KW-0808">Transferase</keyword>
<gene>
    <name evidence="2" type="ORF">C8A01DRAFT_37403</name>
</gene>
<dbReference type="GO" id="GO:0044773">
    <property type="term" value="P:mitotic DNA damage checkpoint signaling"/>
    <property type="evidence" value="ECO:0007669"/>
    <property type="project" value="TreeGrafter"/>
</dbReference>
<comment type="caution">
    <text evidence="2">The sequence shown here is derived from an EMBL/GenBank/DDBJ whole genome shotgun (WGS) entry which is preliminary data.</text>
</comment>
<evidence type="ECO:0000313" key="3">
    <source>
        <dbReference type="Proteomes" id="UP001303115"/>
    </source>
</evidence>
<dbReference type="InterPro" id="IPR000719">
    <property type="entry name" value="Prot_kinase_dom"/>
</dbReference>
<sequence>MILDEMHALQIASQQPHPGIIGYHGCRVRRGRITGLVLDKHPHNLKEYLKAGIGEIDDKEAFMNALESAVRHLHSLGLAHNDINPANILVNAARMLVLVDFGSCREIGHKLGASRGTMGWIEGDILDYNTSEERHDLFAVEKIRAWLEKPNFDW</sequence>
<keyword evidence="3" id="KW-1185">Reference proteome</keyword>
<dbReference type="Gene3D" id="1.10.510.10">
    <property type="entry name" value="Transferase(Phosphotransferase) domain 1"/>
    <property type="match status" value="1"/>
</dbReference>
<dbReference type="GO" id="GO:0005524">
    <property type="term" value="F:ATP binding"/>
    <property type="evidence" value="ECO:0007669"/>
    <property type="project" value="InterPro"/>
</dbReference>
<dbReference type="GO" id="GO:0004674">
    <property type="term" value="F:protein serine/threonine kinase activity"/>
    <property type="evidence" value="ECO:0007669"/>
    <property type="project" value="TreeGrafter"/>
</dbReference>
<dbReference type="SUPFAM" id="SSF56112">
    <property type="entry name" value="Protein kinase-like (PK-like)"/>
    <property type="match status" value="1"/>
</dbReference>
<organism evidence="2 3">
    <name type="scientific">Parachaetomium inaequale</name>
    <dbReference type="NCBI Taxonomy" id="2588326"/>
    <lineage>
        <taxon>Eukaryota</taxon>
        <taxon>Fungi</taxon>
        <taxon>Dikarya</taxon>
        <taxon>Ascomycota</taxon>
        <taxon>Pezizomycotina</taxon>
        <taxon>Sordariomycetes</taxon>
        <taxon>Sordariomycetidae</taxon>
        <taxon>Sordariales</taxon>
        <taxon>Chaetomiaceae</taxon>
        <taxon>Parachaetomium</taxon>
    </lineage>
</organism>